<dbReference type="InterPro" id="IPR038595">
    <property type="entry name" value="LOR_sf"/>
</dbReference>
<sequence length="161" mass="19102">MKLLFKQRFFSWFDSYDIYNEDGQVIYQVEGKLSWGHKLVIYDRNGNEVGTVLEKVITLLPKFEIYKNNEYIGCLSKELSFFTPHYNIDYNGWHIDGTLTEWNYTIVDESYDTVAIIRKEIFNFTDTYVIDVKDPENALDALMFVLAIDAEKCTRNKRQNY</sequence>
<dbReference type="AlphaFoldDB" id="A0A395W787"/>
<evidence type="ECO:0000256" key="1">
    <source>
        <dbReference type="ARBA" id="ARBA00005437"/>
    </source>
</evidence>
<dbReference type="RefSeq" id="WP_118325607.1">
    <property type="nucleotide sequence ID" value="NZ_CATXNH010000017.1"/>
</dbReference>
<dbReference type="GeneID" id="66580219"/>
<dbReference type="Proteomes" id="UP000265489">
    <property type="component" value="Unassembled WGS sequence"/>
</dbReference>
<evidence type="ECO:0000313" key="3">
    <source>
        <dbReference type="Proteomes" id="UP000265489"/>
    </source>
</evidence>
<evidence type="ECO:0008006" key="4">
    <source>
        <dbReference type="Google" id="ProtNLM"/>
    </source>
</evidence>
<accession>A0A395W787</accession>
<proteinExistence type="inferred from homology"/>
<dbReference type="EMBL" id="QRYQ01000020">
    <property type="protein sequence ID" value="RGU90042.1"/>
    <property type="molecule type" value="Genomic_DNA"/>
</dbReference>
<dbReference type="InterPro" id="IPR025659">
    <property type="entry name" value="Tubby-like_C"/>
</dbReference>
<gene>
    <name evidence="2" type="ORF">DWW32_09570</name>
</gene>
<protein>
    <recommendedName>
        <fullName evidence="4">LURP-one-related family protein</fullName>
    </recommendedName>
</protein>
<dbReference type="InterPro" id="IPR007612">
    <property type="entry name" value="LOR"/>
</dbReference>
<name>A0A395W787_9FIRM</name>
<dbReference type="SUPFAM" id="SSF54518">
    <property type="entry name" value="Tubby C-terminal domain-like"/>
    <property type="match status" value="1"/>
</dbReference>
<dbReference type="Pfam" id="PF04525">
    <property type="entry name" value="LOR"/>
    <property type="match status" value="1"/>
</dbReference>
<reference evidence="2 3" key="1">
    <citation type="submission" date="2018-08" db="EMBL/GenBank/DDBJ databases">
        <title>A genome reference for cultivated species of the human gut microbiota.</title>
        <authorList>
            <person name="Zou Y."/>
            <person name="Xue W."/>
            <person name="Luo G."/>
        </authorList>
    </citation>
    <scope>NUCLEOTIDE SEQUENCE [LARGE SCALE GENOMIC DNA]</scope>
    <source>
        <strain evidence="2 3">AF15-20</strain>
    </source>
</reference>
<dbReference type="Gene3D" id="2.40.160.200">
    <property type="entry name" value="LURP1-related"/>
    <property type="match status" value="1"/>
</dbReference>
<comment type="caution">
    <text evidence="2">The sequence shown here is derived from an EMBL/GenBank/DDBJ whole genome shotgun (WGS) entry which is preliminary data.</text>
</comment>
<evidence type="ECO:0000313" key="2">
    <source>
        <dbReference type="EMBL" id="RGU90042.1"/>
    </source>
</evidence>
<organism evidence="2 3">
    <name type="scientific">Holdemanella biformis</name>
    <dbReference type="NCBI Taxonomy" id="1735"/>
    <lineage>
        <taxon>Bacteria</taxon>
        <taxon>Bacillati</taxon>
        <taxon>Bacillota</taxon>
        <taxon>Erysipelotrichia</taxon>
        <taxon>Erysipelotrichales</taxon>
        <taxon>Erysipelotrichaceae</taxon>
        <taxon>Holdemanella</taxon>
    </lineage>
</organism>
<comment type="similarity">
    <text evidence="1">Belongs to the LOR family.</text>
</comment>